<protein>
    <submittedName>
        <fullName evidence="5">Glycosyl transferase family 1</fullName>
    </submittedName>
</protein>
<dbReference type="CDD" id="cd03809">
    <property type="entry name" value="GT4_MtfB-like"/>
    <property type="match status" value="1"/>
</dbReference>
<dbReference type="InterPro" id="IPR001296">
    <property type="entry name" value="Glyco_trans_1"/>
</dbReference>
<keyword evidence="2 5" id="KW-0808">Transferase</keyword>
<dbReference type="SUPFAM" id="SSF53756">
    <property type="entry name" value="UDP-Glycosyltransferase/glycogen phosphorylase"/>
    <property type="match status" value="1"/>
</dbReference>
<keyword evidence="6" id="KW-1185">Reference proteome</keyword>
<dbReference type="Pfam" id="PF00534">
    <property type="entry name" value="Glycos_transf_1"/>
    <property type="match status" value="1"/>
</dbReference>
<dbReference type="Gene3D" id="3.40.50.2000">
    <property type="entry name" value="Glycogen Phosphorylase B"/>
    <property type="match status" value="2"/>
</dbReference>
<evidence type="ECO:0000313" key="5">
    <source>
        <dbReference type="EMBL" id="GEL97643.1"/>
    </source>
</evidence>
<sequence length="374" mass="41267">MTATARPNVLVDMLFWTGTKGGIETYARELYSALRDTDRYTFTALGSTEFVASDPDWFPGRVVDSGISGNILGLNRFRWSWAELQGVSRWADRLGADLIHCPSLLGPRRSSVPTVVSMHDLLYWTNPEHMPSQLFVKPAQWMESMVAKNATRMITISESSARDIDKHLHYPRERLDVIPLAGSVREAAARLRTSTPENVILATGNRLGHKNWGSLIRALPLVPEDVRPRLVITGSKGDDPLIPIVDEVGMQDWVDLRGWVTTEEMDHLLASAAALAIPSFHDGFCLPALDAMLIGLPVLLSDIPVYREVGGDAAIYVDPHSLQSIADGMTIVATDPDRMRRAAELGRDQAARFSWESTAARTLDVFDKALAPTA</sequence>
<dbReference type="AlphaFoldDB" id="A0A511JJ10"/>
<dbReference type="OrthoDB" id="9801609at2"/>
<dbReference type="RefSeq" id="WP_146845201.1">
    <property type="nucleotide sequence ID" value="NZ_BJWH01000004.1"/>
</dbReference>
<dbReference type="Pfam" id="PF13439">
    <property type="entry name" value="Glyco_transf_4"/>
    <property type="match status" value="1"/>
</dbReference>
<reference evidence="5 6" key="1">
    <citation type="submission" date="2019-07" db="EMBL/GenBank/DDBJ databases">
        <title>Whole genome shotgun sequence of Cellulomonas terrae NBRC 100819.</title>
        <authorList>
            <person name="Hosoyama A."/>
            <person name="Uohara A."/>
            <person name="Ohji S."/>
            <person name="Ichikawa N."/>
        </authorList>
    </citation>
    <scope>NUCLEOTIDE SEQUENCE [LARGE SCALE GENOMIC DNA]</scope>
    <source>
        <strain evidence="5 6">NBRC 100819</strain>
    </source>
</reference>
<dbReference type="PANTHER" id="PTHR46401:SF2">
    <property type="entry name" value="GLYCOSYLTRANSFERASE WBBK-RELATED"/>
    <property type="match status" value="1"/>
</dbReference>
<dbReference type="PANTHER" id="PTHR46401">
    <property type="entry name" value="GLYCOSYLTRANSFERASE WBBK-RELATED"/>
    <property type="match status" value="1"/>
</dbReference>
<organism evidence="5 6">
    <name type="scientific">Cellulomonas terrae</name>
    <dbReference type="NCBI Taxonomy" id="311234"/>
    <lineage>
        <taxon>Bacteria</taxon>
        <taxon>Bacillati</taxon>
        <taxon>Actinomycetota</taxon>
        <taxon>Actinomycetes</taxon>
        <taxon>Micrococcales</taxon>
        <taxon>Cellulomonadaceae</taxon>
        <taxon>Cellulomonas</taxon>
    </lineage>
</organism>
<dbReference type="EMBL" id="BJWH01000004">
    <property type="protein sequence ID" value="GEL97643.1"/>
    <property type="molecule type" value="Genomic_DNA"/>
</dbReference>
<accession>A0A511JJ10</accession>
<evidence type="ECO:0000259" key="3">
    <source>
        <dbReference type="Pfam" id="PF00534"/>
    </source>
</evidence>
<evidence type="ECO:0000256" key="1">
    <source>
        <dbReference type="ARBA" id="ARBA00022676"/>
    </source>
</evidence>
<evidence type="ECO:0000256" key="2">
    <source>
        <dbReference type="ARBA" id="ARBA00022679"/>
    </source>
</evidence>
<feature type="domain" description="Glycosyltransferase subfamily 4-like N-terminal" evidence="4">
    <location>
        <begin position="21"/>
        <end position="179"/>
    </location>
</feature>
<comment type="caution">
    <text evidence="5">The sequence shown here is derived from an EMBL/GenBank/DDBJ whole genome shotgun (WGS) entry which is preliminary data.</text>
</comment>
<dbReference type="InterPro" id="IPR028098">
    <property type="entry name" value="Glyco_trans_4-like_N"/>
</dbReference>
<evidence type="ECO:0000313" key="6">
    <source>
        <dbReference type="Proteomes" id="UP000321049"/>
    </source>
</evidence>
<evidence type="ECO:0000259" key="4">
    <source>
        <dbReference type="Pfam" id="PF13439"/>
    </source>
</evidence>
<proteinExistence type="predicted"/>
<gene>
    <name evidence="5" type="ORF">CTE05_11900</name>
</gene>
<keyword evidence="1" id="KW-0328">Glycosyltransferase</keyword>
<feature type="domain" description="Glycosyl transferase family 1" evidence="3">
    <location>
        <begin position="189"/>
        <end position="347"/>
    </location>
</feature>
<name>A0A511JJ10_9CELL</name>
<dbReference type="GO" id="GO:0016757">
    <property type="term" value="F:glycosyltransferase activity"/>
    <property type="evidence" value="ECO:0007669"/>
    <property type="project" value="UniProtKB-KW"/>
</dbReference>
<dbReference type="Proteomes" id="UP000321049">
    <property type="component" value="Unassembled WGS sequence"/>
</dbReference>